<comment type="caution">
    <text evidence="1">The sequence shown here is derived from an EMBL/GenBank/DDBJ whole genome shotgun (WGS) entry which is preliminary data.</text>
</comment>
<reference evidence="1 2" key="1">
    <citation type="submission" date="2015-01" db="EMBL/GenBank/DDBJ databases">
        <title>Evolution of Trichinella species and genotypes.</title>
        <authorList>
            <person name="Korhonen P.K."/>
            <person name="Edoardo P."/>
            <person name="Giuseppe L.R."/>
            <person name="Gasser R.B."/>
        </authorList>
    </citation>
    <scope>NUCLEOTIDE SEQUENCE [LARGE SCALE GENOMIC DNA]</scope>
    <source>
        <strain evidence="1">ISS417</strain>
    </source>
</reference>
<evidence type="ECO:0000313" key="2">
    <source>
        <dbReference type="Proteomes" id="UP000055048"/>
    </source>
</evidence>
<dbReference type="AlphaFoldDB" id="A0A0V0U728"/>
<dbReference type="Proteomes" id="UP000055048">
    <property type="component" value="Unassembled WGS sequence"/>
</dbReference>
<accession>A0A0V0U728</accession>
<sequence length="60" mass="6794">MIKKIADGSFCKQLTLFKTRNVVALVNWTVCWPPVVSFLSPQMGQQRSCSLTRHPSRSTL</sequence>
<gene>
    <name evidence="1" type="ORF">T05_9808</name>
</gene>
<name>A0A0V0U728_9BILA</name>
<evidence type="ECO:0000313" key="1">
    <source>
        <dbReference type="EMBL" id="KRX46997.1"/>
    </source>
</evidence>
<keyword evidence="2" id="KW-1185">Reference proteome</keyword>
<organism evidence="1 2">
    <name type="scientific">Trichinella murrelli</name>
    <dbReference type="NCBI Taxonomy" id="144512"/>
    <lineage>
        <taxon>Eukaryota</taxon>
        <taxon>Metazoa</taxon>
        <taxon>Ecdysozoa</taxon>
        <taxon>Nematoda</taxon>
        <taxon>Enoplea</taxon>
        <taxon>Dorylaimia</taxon>
        <taxon>Trichinellida</taxon>
        <taxon>Trichinellidae</taxon>
        <taxon>Trichinella</taxon>
    </lineage>
</organism>
<dbReference type="EMBL" id="JYDJ01000049">
    <property type="protein sequence ID" value="KRX46997.1"/>
    <property type="molecule type" value="Genomic_DNA"/>
</dbReference>
<proteinExistence type="predicted"/>
<protein>
    <submittedName>
        <fullName evidence="1">Uncharacterized protein</fullName>
    </submittedName>
</protein>